<keyword evidence="2" id="KW-1185">Reference proteome</keyword>
<evidence type="ECO:0000313" key="2">
    <source>
        <dbReference type="Proteomes" id="UP000076630"/>
    </source>
</evidence>
<dbReference type="Proteomes" id="UP000076630">
    <property type="component" value="Unassembled WGS sequence"/>
</dbReference>
<evidence type="ECO:0008006" key="3">
    <source>
        <dbReference type="Google" id="ProtNLM"/>
    </source>
</evidence>
<sequence>MKNVLTKFIYSIVILLVFYSCQEDYLQESTTGTLIGKVVASDTNIPLANVKIETSPVSTTVFTDENGDFTIDQISVAEYSVKAELKGYTTLFKPAVIYQDRKTNIVFELKTAKGSIKPPSKPVLISPSSNEVLKGIVTTFKWSVENPSESELTYTLKLYNDKDSNVEIYDKLTQNSFTHENLKLGVKYFWQIIVDDSHNTPVQSEVSSFQVYSAPKNNRYFYTKNIDGNFAIFSSDESNTTEFQLTSEKVNSFRPKKNPTANKVAYLQTSGSYTDLYTMDTDGTNKQKITSNVKPGGFNLNELSFSWPANSNKIYFPSFNKLYSISSNGQDLTLVYQTPDNSFISEVDVNIEYNTIALKTNNANGYDIAIYCIDLKGKFLFNVLTNVKGASSGLHLSNDATKILYSLDDQGSQNMEYRRIDSNIYLFDKATNKHTKISSDKEKGTNDLDPRFSPNEASVIFTNTSNDNRSAKNIYTKETNTATKTRVLKYFNAFMPEWI</sequence>
<dbReference type="PROSITE" id="PS51257">
    <property type="entry name" value="PROKAR_LIPOPROTEIN"/>
    <property type="match status" value="1"/>
</dbReference>
<dbReference type="Pfam" id="PF13715">
    <property type="entry name" value="CarbopepD_reg_2"/>
    <property type="match status" value="1"/>
</dbReference>
<dbReference type="AlphaFoldDB" id="A0A164AGS1"/>
<accession>A0A164AGS1</accession>
<reference evidence="1 2" key="1">
    <citation type="submission" date="2016-01" db="EMBL/GenBank/DDBJ databases">
        <title>Whole genome sequencing of Myroides marinus L41.</title>
        <authorList>
            <person name="Hong K.W."/>
        </authorList>
    </citation>
    <scope>NUCLEOTIDE SEQUENCE [LARGE SCALE GENOMIC DNA]</scope>
    <source>
        <strain evidence="1 2">L41</strain>
    </source>
</reference>
<dbReference type="Gene3D" id="2.60.40.1120">
    <property type="entry name" value="Carboxypeptidase-like, regulatory domain"/>
    <property type="match status" value="1"/>
</dbReference>
<dbReference type="SUPFAM" id="SSF82171">
    <property type="entry name" value="DPP6 N-terminal domain-like"/>
    <property type="match status" value="1"/>
</dbReference>
<evidence type="ECO:0000313" key="1">
    <source>
        <dbReference type="EMBL" id="KZE83828.1"/>
    </source>
</evidence>
<dbReference type="GO" id="GO:0030246">
    <property type="term" value="F:carbohydrate binding"/>
    <property type="evidence" value="ECO:0007669"/>
    <property type="project" value="InterPro"/>
</dbReference>
<name>A0A164AGS1_9FLAO</name>
<protein>
    <recommendedName>
        <fullName evidence="3">Carboxypeptidase regulatory-like domain-containing protein</fullName>
    </recommendedName>
</protein>
<dbReference type="OrthoDB" id="9815657at2"/>
<dbReference type="SUPFAM" id="SSF49452">
    <property type="entry name" value="Starch-binding domain-like"/>
    <property type="match status" value="1"/>
</dbReference>
<proteinExistence type="predicted"/>
<dbReference type="EMBL" id="LQNU01000035">
    <property type="protein sequence ID" value="KZE83828.1"/>
    <property type="molecule type" value="Genomic_DNA"/>
</dbReference>
<dbReference type="PANTHER" id="PTHR36842">
    <property type="entry name" value="PROTEIN TOLB HOMOLOG"/>
    <property type="match status" value="1"/>
</dbReference>
<dbReference type="InterPro" id="IPR011042">
    <property type="entry name" value="6-blade_b-propeller_TolB-like"/>
</dbReference>
<dbReference type="PANTHER" id="PTHR36842:SF1">
    <property type="entry name" value="PROTEIN TOLB"/>
    <property type="match status" value="1"/>
</dbReference>
<dbReference type="RefSeq" id="WP_038986637.1">
    <property type="nucleotide sequence ID" value="NZ_JACAJR010000010.1"/>
</dbReference>
<dbReference type="InterPro" id="IPR013784">
    <property type="entry name" value="Carb-bd-like_fold"/>
</dbReference>
<dbReference type="Gene3D" id="2.120.10.30">
    <property type="entry name" value="TolB, C-terminal domain"/>
    <property type="match status" value="2"/>
</dbReference>
<comment type="caution">
    <text evidence="1">The sequence shown here is derived from an EMBL/GenBank/DDBJ whole genome shotgun (WGS) entry which is preliminary data.</text>
</comment>
<gene>
    <name evidence="1" type="ORF">AV926_03975</name>
</gene>
<organism evidence="1 2">
    <name type="scientific">Myroides marinus</name>
    <dbReference type="NCBI Taxonomy" id="703342"/>
    <lineage>
        <taxon>Bacteria</taxon>
        <taxon>Pseudomonadati</taxon>
        <taxon>Bacteroidota</taxon>
        <taxon>Flavobacteriia</taxon>
        <taxon>Flavobacteriales</taxon>
        <taxon>Flavobacteriaceae</taxon>
        <taxon>Myroides</taxon>
    </lineage>
</organism>